<dbReference type="Proteomes" id="UP001152797">
    <property type="component" value="Unassembled WGS sequence"/>
</dbReference>
<dbReference type="EMBL" id="CAMXCT010005312">
    <property type="protein sequence ID" value="CAI4011979.1"/>
    <property type="molecule type" value="Genomic_DNA"/>
</dbReference>
<evidence type="ECO:0000313" key="4">
    <source>
        <dbReference type="Proteomes" id="UP001152797"/>
    </source>
</evidence>
<feature type="coiled-coil region" evidence="1">
    <location>
        <begin position="11"/>
        <end position="52"/>
    </location>
</feature>
<proteinExistence type="predicted"/>
<evidence type="ECO:0000256" key="1">
    <source>
        <dbReference type="SAM" id="Coils"/>
    </source>
</evidence>
<accession>A0A9P1DKJ0</accession>
<protein>
    <submittedName>
        <fullName evidence="2">Uncharacterized protein</fullName>
    </submittedName>
</protein>
<dbReference type="EMBL" id="CAMXCT030005312">
    <property type="protein sequence ID" value="CAL4799291.1"/>
    <property type="molecule type" value="Genomic_DNA"/>
</dbReference>
<evidence type="ECO:0000313" key="3">
    <source>
        <dbReference type="EMBL" id="CAL1165354.1"/>
    </source>
</evidence>
<reference evidence="3" key="2">
    <citation type="submission" date="2024-04" db="EMBL/GenBank/DDBJ databases">
        <authorList>
            <person name="Chen Y."/>
            <person name="Shah S."/>
            <person name="Dougan E. K."/>
            <person name="Thang M."/>
            <person name="Chan C."/>
        </authorList>
    </citation>
    <scope>NUCLEOTIDE SEQUENCE [LARGE SCALE GENOMIC DNA]</scope>
</reference>
<organism evidence="2">
    <name type="scientific">Cladocopium goreaui</name>
    <dbReference type="NCBI Taxonomy" id="2562237"/>
    <lineage>
        <taxon>Eukaryota</taxon>
        <taxon>Sar</taxon>
        <taxon>Alveolata</taxon>
        <taxon>Dinophyceae</taxon>
        <taxon>Suessiales</taxon>
        <taxon>Symbiodiniaceae</taxon>
        <taxon>Cladocopium</taxon>
    </lineage>
</organism>
<evidence type="ECO:0000313" key="2">
    <source>
        <dbReference type="EMBL" id="CAI4011979.1"/>
    </source>
</evidence>
<name>A0A9P1DKJ0_9DINO</name>
<dbReference type="EMBL" id="CAMXCT020005312">
    <property type="protein sequence ID" value="CAL1165354.1"/>
    <property type="molecule type" value="Genomic_DNA"/>
</dbReference>
<dbReference type="AlphaFoldDB" id="A0A9P1DKJ0"/>
<keyword evidence="1" id="KW-0175">Coiled coil</keyword>
<gene>
    <name evidence="2" type="ORF">C1SCF055_LOCUS37092</name>
</gene>
<sequence length="715" mass="79116">MAVEDLRTAKATGDEQKVKEAEVKVKEAKQEVKDAEGKVETAEAKVKEAKEEMKAQQVPGFQSLTELLGGLLFPDAVPLKDRKATYTSASSYIVNLDSGPFNGRLALQNNRSQARLLDRELEVDLIVQELLKRSNDLKGQTASDKSFSPAFLVAQAPGAGKSHFLALLGEQIPILYDLDGKKETPIVSAFTYNSKMTVDIDNLKADLALRVLYGATRHMSRTTCEWRDFLKTWKSREIDSIDVDLAVEILRAWYGDRPVVILADELGKSKDEALVRQELCRTMDTWGGQVFVVMSSLTNYKAVVEMFERSQRRLYIFTLGVLGTQANDLLFQTLRQLPQNRRIRKGILEYRISLAWGATGGYARAIELLSEYIRKQPGGLEAGVVGQATTHLSSCNVLPSRFSTKELETVLEMWEQEDCPFQTLNDITEKMPAATYKGSVLVDSLTKKGMQVRYLPTVAPWHAARLFTSKPPSFGRKKRCAKLMGLAGSAYLQKVQAIESPESNEAAMRQTSSYFTEVVAAFAVMFAIVKKYKKLPQVLRESESACDSICSIGFNVSLSQKKELATQSPADADEKLVSFLKKAMDLSKQLGKQESLLVIMAPPNCKAVDFLIFCQKNNRFVAAQVKSNKVTEATAQNAQKTALLKAAKDIRSASNSQPVAFLAIVGSNYTETEDLKADTDFFCLQQEDLVALIPPFLRQLSGLAAGVQGVEGEDA</sequence>
<comment type="caution">
    <text evidence="2">The sequence shown here is derived from an EMBL/GenBank/DDBJ whole genome shotgun (WGS) entry which is preliminary data.</text>
</comment>
<keyword evidence="4" id="KW-1185">Reference proteome</keyword>
<reference evidence="2" key="1">
    <citation type="submission" date="2022-10" db="EMBL/GenBank/DDBJ databases">
        <authorList>
            <person name="Chen Y."/>
            <person name="Dougan E. K."/>
            <person name="Chan C."/>
            <person name="Rhodes N."/>
            <person name="Thang M."/>
        </authorList>
    </citation>
    <scope>NUCLEOTIDE SEQUENCE</scope>
</reference>